<feature type="chain" id="PRO_5013165181" evidence="8">
    <location>
        <begin position="28"/>
        <end position="554"/>
    </location>
</feature>
<dbReference type="AlphaFoldDB" id="A0A1Z4VS01"/>
<proteinExistence type="inferred from homology"/>
<keyword evidence="5 7" id="KW-0573">Peptidoglycan synthesis</keyword>
<keyword evidence="11" id="KW-1185">Reference proteome</keyword>
<dbReference type="Pfam" id="PF20142">
    <property type="entry name" value="Scaffold"/>
    <property type="match status" value="1"/>
</dbReference>
<dbReference type="Gene3D" id="2.40.440.10">
    <property type="entry name" value="L,D-transpeptidase catalytic domain-like"/>
    <property type="match status" value="1"/>
</dbReference>
<keyword evidence="6 7" id="KW-0961">Cell wall biogenesis/degradation</keyword>
<feature type="domain" description="L,D-TPase catalytic" evidence="9">
    <location>
        <begin position="309"/>
        <end position="485"/>
    </location>
</feature>
<keyword evidence="8" id="KW-0732">Signal</keyword>
<dbReference type="GO" id="GO:0016740">
    <property type="term" value="F:transferase activity"/>
    <property type="evidence" value="ECO:0007669"/>
    <property type="project" value="UniProtKB-KW"/>
</dbReference>
<dbReference type="InterPro" id="IPR038063">
    <property type="entry name" value="Transpep_catalytic_dom"/>
</dbReference>
<dbReference type="PROSITE" id="PS52029">
    <property type="entry name" value="LD_TPASE"/>
    <property type="match status" value="1"/>
</dbReference>
<evidence type="ECO:0000256" key="1">
    <source>
        <dbReference type="ARBA" id="ARBA00004752"/>
    </source>
</evidence>
<dbReference type="InterPro" id="IPR002477">
    <property type="entry name" value="Peptidoglycan-bd-like"/>
</dbReference>
<dbReference type="SUPFAM" id="SSF47090">
    <property type="entry name" value="PGBD-like"/>
    <property type="match status" value="1"/>
</dbReference>
<feature type="active site" description="Proton donor/acceptor" evidence="7">
    <location>
        <position position="444"/>
    </location>
</feature>
<dbReference type="PANTHER" id="PTHR41533:SF2">
    <property type="entry name" value="BLR7131 PROTEIN"/>
    <property type="match status" value="1"/>
</dbReference>
<evidence type="ECO:0000256" key="8">
    <source>
        <dbReference type="SAM" id="SignalP"/>
    </source>
</evidence>
<comment type="similarity">
    <text evidence="2">Belongs to the YkuD family.</text>
</comment>
<sequence>MSEPFFLNILRRLFAYALLLTAWPAAAAGPDSVDLRNGIEHFVTRAETQMTCRGLDWEALQRFYSQRGYLPVWWDIFERRPVPAAKQLIAILEQSPEHGLSVSDYHLHELMALLPSRPEADLVQIDVLLTDAFLAYARHLYSGRNRPQLIDPAWHIEPDSLDAEALLARVLDNTRLEATLAALAPPHPEYRQLQDLLVRYRGLAASGGWPALEPGPLLRPGARDLRVATLRQRLWLEGFPVDWEGDEYLFDSHLEQTLKRFQQLRGIEPDGIVGPDTLQALNVTATERIQQILLNLERWRWLPHDLGTRHIMVNIAGFRLQLVEHDQVTQDMRVIIGKPYRSTPAFVGRMSYLVFNPYWNVPERNMREDLLPQQIADPGYLAANGYRILEGWSPEAREIDPAEIDWQRVRPAQFPYRLRQDPGPQNSLGRIKFMLPNRFDVYLHDTPARHLFERTVRTFSSGCIRVEEPVALAERVLAGTEEDWSADAIREVIASRETRSIRLPEPLPVYVLYWTVWVDDEGRAHFVNDVYGRDRRMAQWLGTQAESESEAAVQ</sequence>
<evidence type="ECO:0000256" key="5">
    <source>
        <dbReference type="ARBA" id="ARBA00022984"/>
    </source>
</evidence>
<dbReference type="KEGG" id="ttc:FOKN1_2030"/>
<name>A0A1Z4VS01_9GAMM</name>
<dbReference type="Gene3D" id="1.10.101.10">
    <property type="entry name" value="PGBD-like superfamily/PGBD"/>
    <property type="match status" value="1"/>
</dbReference>
<evidence type="ECO:0000313" key="10">
    <source>
        <dbReference type="EMBL" id="BAZ94410.1"/>
    </source>
</evidence>
<dbReference type="InterPro" id="IPR036365">
    <property type="entry name" value="PGBD-like_sf"/>
</dbReference>
<feature type="signal peptide" evidence="8">
    <location>
        <begin position="1"/>
        <end position="27"/>
    </location>
</feature>
<dbReference type="InterPro" id="IPR036366">
    <property type="entry name" value="PGBDSf"/>
</dbReference>
<evidence type="ECO:0000256" key="6">
    <source>
        <dbReference type="ARBA" id="ARBA00023316"/>
    </source>
</evidence>
<protein>
    <submittedName>
        <fullName evidence="10">Peptidoglycan-binding protein</fullName>
    </submittedName>
</protein>
<dbReference type="InterPro" id="IPR052905">
    <property type="entry name" value="LD-transpeptidase_YkuD-like"/>
</dbReference>
<accession>A0A1Z4VS01</accession>
<evidence type="ECO:0000256" key="3">
    <source>
        <dbReference type="ARBA" id="ARBA00022679"/>
    </source>
</evidence>
<dbReference type="InterPro" id="IPR005490">
    <property type="entry name" value="LD_TPept_cat_dom"/>
</dbReference>
<dbReference type="SUPFAM" id="SSF141523">
    <property type="entry name" value="L,D-transpeptidase catalytic domain-like"/>
    <property type="match status" value="1"/>
</dbReference>
<reference evidence="10 11" key="1">
    <citation type="submission" date="2017-05" db="EMBL/GenBank/DDBJ databases">
        <title>Thiocyanate degradation by Thiohalobacter thiocyanaticus FOKN1.</title>
        <authorList>
            <person name="Oshiki M."/>
            <person name="Fukushima T."/>
            <person name="Kawano S."/>
            <person name="Nakagawa J."/>
        </authorList>
    </citation>
    <scope>NUCLEOTIDE SEQUENCE [LARGE SCALE GENOMIC DNA]</scope>
    <source>
        <strain evidence="10 11">FOKN1</strain>
    </source>
</reference>
<dbReference type="UniPathway" id="UPA00219"/>
<evidence type="ECO:0000256" key="4">
    <source>
        <dbReference type="ARBA" id="ARBA00022960"/>
    </source>
</evidence>
<dbReference type="EMBL" id="AP018052">
    <property type="protein sequence ID" value="BAZ94410.1"/>
    <property type="molecule type" value="Genomic_DNA"/>
</dbReference>
<dbReference type="CDD" id="cd16913">
    <property type="entry name" value="YkuD_like"/>
    <property type="match status" value="1"/>
</dbReference>
<organism evidence="10 11">
    <name type="scientific">Thiohalobacter thiocyanaticus</name>
    <dbReference type="NCBI Taxonomy" id="585455"/>
    <lineage>
        <taxon>Bacteria</taxon>
        <taxon>Pseudomonadati</taxon>
        <taxon>Pseudomonadota</taxon>
        <taxon>Gammaproteobacteria</taxon>
        <taxon>Thiohalobacterales</taxon>
        <taxon>Thiohalobacteraceae</taxon>
        <taxon>Thiohalobacter</taxon>
    </lineage>
</organism>
<dbReference type="GO" id="GO:0071555">
    <property type="term" value="P:cell wall organization"/>
    <property type="evidence" value="ECO:0007669"/>
    <property type="project" value="UniProtKB-UniRule"/>
</dbReference>
<evidence type="ECO:0000313" key="11">
    <source>
        <dbReference type="Proteomes" id="UP000218765"/>
    </source>
</evidence>
<evidence type="ECO:0000256" key="2">
    <source>
        <dbReference type="ARBA" id="ARBA00005992"/>
    </source>
</evidence>
<evidence type="ECO:0000256" key="7">
    <source>
        <dbReference type="PROSITE-ProRule" id="PRU01373"/>
    </source>
</evidence>
<dbReference type="Pfam" id="PF01471">
    <property type="entry name" value="PG_binding_1"/>
    <property type="match status" value="1"/>
</dbReference>
<dbReference type="InterPro" id="IPR045380">
    <property type="entry name" value="LD_TPept_scaffold_dom"/>
</dbReference>
<dbReference type="Proteomes" id="UP000218765">
    <property type="component" value="Chromosome"/>
</dbReference>
<dbReference type="PANTHER" id="PTHR41533">
    <property type="entry name" value="L,D-TRANSPEPTIDASE HI_1667-RELATED"/>
    <property type="match status" value="1"/>
</dbReference>
<dbReference type="GO" id="GO:0009252">
    <property type="term" value="P:peptidoglycan biosynthetic process"/>
    <property type="evidence" value="ECO:0007669"/>
    <property type="project" value="UniProtKB-UniPathway"/>
</dbReference>
<keyword evidence="4 7" id="KW-0133">Cell shape</keyword>
<comment type="pathway">
    <text evidence="1 7">Cell wall biogenesis; peptidoglycan biosynthesis.</text>
</comment>
<gene>
    <name evidence="10" type="ORF">FOKN1_2030</name>
</gene>
<evidence type="ECO:0000259" key="9">
    <source>
        <dbReference type="PROSITE" id="PS52029"/>
    </source>
</evidence>
<dbReference type="GO" id="GO:0004180">
    <property type="term" value="F:carboxypeptidase activity"/>
    <property type="evidence" value="ECO:0007669"/>
    <property type="project" value="UniProtKB-ARBA"/>
</dbReference>
<dbReference type="GO" id="GO:0008360">
    <property type="term" value="P:regulation of cell shape"/>
    <property type="evidence" value="ECO:0007669"/>
    <property type="project" value="UniProtKB-UniRule"/>
</dbReference>
<feature type="active site" description="Nucleophile" evidence="7">
    <location>
        <position position="463"/>
    </location>
</feature>
<keyword evidence="3" id="KW-0808">Transferase</keyword>
<dbReference type="Pfam" id="PF03734">
    <property type="entry name" value="YkuD"/>
    <property type="match status" value="1"/>
</dbReference>